<accession>V5IB89</accession>
<evidence type="ECO:0000313" key="2">
    <source>
        <dbReference type="EMBL" id="JAB68611.1"/>
    </source>
</evidence>
<name>V5IB89_IXORI</name>
<feature type="chain" id="PRO_5004736730" evidence="1">
    <location>
        <begin position="24"/>
        <end position="77"/>
    </location>
</feature>
<keyword evidence="1" id="KW-0732">Signal</keyword>
<proteinExistence type="evidence at transcript level"/>
<dbReference type="EMBL" id="GANP01015857">
    <property type="protein sequence ID" value="JAB68611.1"/>
    <property type="molecule type" value="mRNA"/>
</dbReference>
<reference evidence="2" key="1">
    <citation type="journal article" date="2015" name="Sci. Rep.">
        <title>Tissue- and time-dependent transcription in Ixodes ricinus salivary glands and midguts when blood feeding on the vertebrate host.</title>
        <authorList>
            <person name="Kotsyfakis M."/>
            <person name="Schwarz A."/>
            <person name="Erhart J."/>
            <person name="Ribeiro J.M."/>
        </authorList>
    </citation>
    <scope>NUCLEOTIDE SEQUENCE</scope>
    <source>
        <tissue evidence="2">Salivary gland and midgut</tissue>
    </source>
</reference>
<feature type="signal peptide" evidence="1">
    <location>
        <begin position="1"/>
        <end position="23"/>
    </location>
</feature>
<evidence type="ECO:0000256" key="1">
    <source>
        <dbReference type="SAM" id="SignalP"/>
    </source>
</evidence>
<dbReference type="AlphaFoldDB" id="V5IB89"/>
<protein>
    <submittedName>
        <fullName evidence="2">Putative secreted protein</fullName>
    </submittedName>
</protein>
<sequence length="77" mass="9142">MPLRGWSCRVVFCLSFCMQVKWCFLPCSLRFALKGNSASFLMFRKLCSPLQRHLRRPHVKYCNLIPSIYLINWPANF</sequence>
<organism evidence="2">
    <name type="scientific">Ixodes ricinus</name>
    <name type="common">Common tick</name>
    <name type="synonym">Acarus ricinus</name>
    <dbReference type="NCBI Taxonomy" id="34613"/>
    <lineage>
        <taxon>Eukaryota</taxon>
        <taxon>Metazoa</taxon>
        <taxon>Ecdysozoa</taxon>
        <taxon>Arthropoda</taxon>
        <taxon>Chelicerata</taxon>
        <taxon>Arachnida</taxon>
        <taxon>Acari</taxon>
        <taxon>Parasitiformes</taxon>
        <taxon>Ixodida</taxon>
        <taxon>Ixodoidea</taxon>
        <taxon>Ixodidae</taxon>
        <taxon>Ixodinae</taxon>
        <taxon>Ixodes</taxon>
    </lineage>
</organism>